<keyword evidence="4" id="KW-1185">Reference proteome</keyword>
<dbReference type="AlphaFoldDB" id="A0A835XSV8"/>
<dbReference type="SUPFAM" id="SSF50370">
    <property type="entry name" value="Ricin B-like lectins"/>
    <property type="match status" value="1"/>
</dbReference>
<reference evidence="3" key="1">
    <citation type="journal article" date="2020" name="bioRxiv">
        <title>Comparative genomics of Chlamydomonas.</title>
        <authorList>
            <person name="Craig R.J."/>
            <person name="Hasan A.R."/>
            <person name="Ness R.W."/>
            <person name="Keightley P.D."/>
        </authorList>
    </citation>
    <scope>NUCLEOTIDE SEQUENCE</scope>
    <source>
        <strain evidence="3">CCAP 11/70</strain>
    </source>
</reference>
<feature type="domain" description="Jacalin-type lectin" evidence="2">
    <location>
        <begin position="637"/>
        <end position="774"/>
    </location>
</feature>
<gene>
    <name evidence="3" type="ORF">HYH03_011912</name>
</gene>
<organism evidence="3 4">
    <name type="scientific">Edaphochlamys debaryana</name>
    <dbReference type="NCBI Taxonomy" id="47281"/>
    <lineage>
        <taxon>Eukaryota</taxon>
        <taxon>Viridiplantae</taxon>
        <taxon>Chlorophyta</taxon>
        <taxon>core chlorophytes</taxon>
        <taxon>Chlorophyceae</taxon>
        <taxon>CS clade</taxon>
        <taxon>Chlamydomonadales</taxon>
        <taxon>Chlamydomonadales incertae sedis</taxon>
        <taxon>Edaphochlamys</taxon>
    </lineage>
</organism>
<dbReference type="SUPFAM" id="SSF49899">
    <property type="entry name" value="Concanavalin A-like lectins/glucanases"/>
    <property type="match status" value="1"/>
</dbReference>
<evidence type="ECO:0000259" key="2">
    <source>
        <dbReference type="SMART" id="SM00915"/>
    </source>
</evidence>
<dbReference type="Gene3D" id="2.100.10.30">
    <property type="entry name" value="Jacalin-like lectin domain"/>
    <property type="match status" value="1"/>
</dbReference>
<dbReference type="Proteomes" id="UP000612055">
    <property type="component" value="Unassembled WGS sequence"/>
</dbReference>
<dbReference type="InterPro" id="IPR036404">
    <property type="entry name" value="Jacalin-like_lectin_dom_sf"/>
</dbReference>
<dbReference type="OrthoDB" id="535813at2759"/>
<dbReference type="SUPFAM" id="SSF51101">
    <property type="entry name" value="Mannose-binding lectins"/>
    <property type="match status" value="1"/>
</dbReference>
<sequence length="779" mass="84602">MIGWGRVNADFRLVYEYWNGSRSSGESALTLECVDYTYRIPQLYIEFSEPVTLEEGQVFVLQQRNLSCMDQDWEDVMFLEPNATVTFLFLGGGAPELPCDKPPSPPKQSPKYWPPSTPPTPSFPPLNCSVTFRTIGEGECVTAGGPRTLFPSPWLCQDQCVGTTAQVFIPEPTGTGATYRFRSAANSSLCWSTVLGSGAVVLAPCAGGGLEQEFEFDNLRHKYQEGGGWKIFPVSSGRQSCVGIVGEDGLAPPGLMKLAPADSASCILDIIPAGLPKDLVPECAYFDALGGIIWHIQTDYYDYDLDYSGMPPQHAPSPSLHHPESHHRRRRELSSEIDHSLSSSKAAARTHTHTPPSSDDYLYDYDMTPYMTGWTDAARPAQVLGLSYGCKYDANPEGAYGSLKMDGQDCFGMLPNDLVGWNTSSNAAFSVVVIYKLDATAGENALVHISRTPSDFDDELLFGEGETFVYDKGNVAMEGSIPSPPRGQWIMASYVRQTGGTEGYMHVAHEGASAPYMRTWSDAIPVSVGADSFVLGADYRDWDKILQGRIAVALVYNRSLDVAQLNRIYNSYGRRFDWSPQDWRSAASGSPPTPPLVQLQRPPPPVSPPLPSLPTPEPILCAGMGLTRGPYGNRTGGSAFSDWAYTDEGREPITRVAWAVDDSSVIGIQFTYGAFAAPRRGSSDSPNKAAVDLDAGERIISAHVVLGYRNGGEVIDGITLITRKQTIVIGAPSIQSGINITPCPSMPDRMVVLQYITGRSSPTSVNALAFVWAEVPSAQ</sequence>
<evidence type="ECO:0000256" key="1">
    <source>
        <dbReference type="SAM" id="MobiDB-lite"/>
    </source>
</evidence>
<dbReference type="CDD" id="cd00161">
    <property type="entry name" value="beta-trefoil_Ricin-like"/>
    <property type="match status" value="1"/>
</dbReference>
<feature type="region of interest" description="Disordered" evidence="1">
    <location>
        <begin position="583"/>
        <end position="612"/>
    </location>
</feature>
<evidence type="ECO:0000313" key="4">
    <source>
        <dbReference type="Proteomes" id="UP000612055"/>
    </source>
</evidence>
<accession>A0A835XSV8</accession>
<comment type="caution">
    <text evidence="3">The sequence shown here is derived from an EMBL/GenBank/DDBJ whole genome shotgun (WGS) entry which is preliminary data.</text>
</comment>
<feature type="region of interest" description="Disordered" evidence="1">
    <location>
        <begin position="99"/>
        <end position="120"/>
    </location>
</feature>
<dbReference type="InterPro" id="IPR013320">
    <property type="entry name" value="ConA-like_dom_sf"/>
</dbReference>
<dbReference type="InterPro" id="IPR035992">
    <property type="entry name" value="Ricin_B-like_lectins"/>
</dbReference>
<evidence type="ECO:0000313" key="3">
    <source>
        <dbReference type="EMBL" id="KAG2489633.1"/>
    </source>
</evidence>
<feature type="compositionally biased region" description="Pro residues" evidence="1">
    <location>
        <begin position="591"/>
        <end position="612"/>
    </location>
</feature>
<feature type="region of interest" description="Disordered" evidence="1">
    <location>
        <begin position="312"/>
        <end position="355"/>
    </location>
</feature>
<dbReference type="EMBL" id="JAEHOE010000071">
    <property type="protein sequence ID" value="KAG2489633.1"/>
    <property type="molecule type" value="Genomic_DNA"/>
</dbReference>
<protein>
    <recommendedName>
        <fullName evidence="2">Jacalin-type lectin domain-containing protein</fullName>
    </recommendedName>
</protein>
<proteinExistence type="predicted"/>
<dbReference type="SMART" id="SM00915">
    <property type="entry name" value="Jacalin"/>
    <property type="match status" value="1"/>
</dbReference>
<name>A0A835XSV8_9CHLO</name>
<dbReference type="InterPro" id="IPR001229">
    <property type="entry name" value="Jacalin-like_lectin_dom"/>
</dbReference>
<feature type="compositionally biased region" description="Pro residues" evidence="1">
    <location>
        <begin position="100"/>
        <end position="120"/>
    </location>
</feature>